<sequence>MSKYDELSEALAEANEIFKREQAAHSIAMYEIERREENLKKALGVEKECVLDLEKTLRDMRADHAGIKFTADSKLAEANALVTSVEEKSVEVEAKIRAGDAKLAEVSRKISEIERRSREVEAQENSLRRERSFFNAEREAQEVQLAKQREYLRDWEKKVGGRRRKAGRRPKTA</sequence>
<keyword evidence="7" id="KW-1185">Reference proteome</keyword>
<feature type="coiled-coil region" evidence="5">
    <location>
        <begin position="75"/>
        <end position="158"/>
    </location>
</feature>
<comment type="subcellular location">
    <subcellularLocation>
        <location evidence="3">Nucleus lamina</location>
    </subcellularLocation>
</comment>
<dbReference type="AlphaFoldDB" id="A0AAV3RXK3"/>
<evidence type="ECO:0000256" key="3">
    <source>
        <dbReference type="ARBA" id="ARBA00024186"/>
    </source>
</evidence>
<organism evidence="6 7">
    <name type="scientific">Lithospermum erythrorhizon</name>
    <name type="common">Purple gromwell</name>
    <name type="synonym">Lithospermum officinale var. erythrorhizon</name>
    <dbReference type="NCBI Taxonomy" id="34254"/>
    <lineage>
        <taxon>Eukaryota</taxon>
        <taxon>Viridiplantae</taxon>
        <taxon>Streptophyta</taxon>
        <taxon>Embryophyta</taxon>
        <taxon>Tracheophyta</taxon>
        <taxon>Spermatophyta</taxon>
        <taxon>Magnoliopsida</taxon>
        <taxon>eudicotyledons</taxon>
        <taxon>Gunneridae</taxon>
        <taxon>Pentapetalae</taxon>
        <taxon>asterids</taxon>
        <taxon>lamiids</taxon>
        <taxon>Boraginales</taxon>
        <taxon>Boraginaceae</taxon>
        <taxon>Boraginoideae</taxon>
        <taxon>Lithospermeae</taxon>
        <taxon>Lithospermum</taxon>
    </lineage>
</organism>
<proteinExistence type="inferred from homology"/>
<dbReference type="PANTHER" id="PTHR31908">
    <property type="entry name" value="PROTEIN CROWDED NUCLEI 4"/>
    <property type="match status" value="1"/>
</dbReference>
<gene>
    <name evidence="6" type="ORF">LIER_32385</name>
</gene>
<evidence type="ECO:0000313" key="6">
    <source>
        <dbReference type="EMBL" id="GAA0185097.1"/>
    </source>
</evidence>
<evidence type="ECO:0000313" key="7">
    <source>
        <dbReference type="Proteomes" id="UP001454036"/>
    </source>
</evidence>
<evidence type="ECO:0000256" key="5">
    <source>
        <dbReference type="SAM" id="Coils"/>
    </source>
</evidence>
<dbReference type="GO" id="GO:0005652">
    <property type="term" value="C:nuclear lamina"/>
    <property type="evidence" value="ECO:0007669"/>
    <property type="project" value="UniProtKB-SubCell"/>
</dbReference>
<keyword evidence="1 5" id="KW-0175">Coiled coil</keyword>
<reference evidence="6 7" key="1">
    <citation type="submission" date="2024-01" db="EMBL/GenBank/DDBJ databases">
        <title>The complete chloroplast genome sequence of Lithospermum erythrorhizon: insights into the phylogenetic relationship among Boraginaceae species and the maternal lineages of purple gromwells.</title>
        <authorList>
            <person name="Okada T."/>
            <person name="Watanabe K."/>
        </authorList>
    </citation>
    <scope>NUCLEOTIDE SEQUENCE [LARGE SCALE GENOMIC DNA]</scope>
</reference>
<evidence type="ECO:0000256" key="1">
    <source>
        <dbReference type="ARBA" id="ARBA00023054"/>
    </source>
</evidence>
<evidence type="ECO:0000256" key="2">
    <source>
        <dbReference type="ARBA" id="ARBA00023242"/>
    </source>
</evidence>
<dbReference type="PANTHER" id="PTHR31908:SF11">
    <property type="entry name" value="PROTEIN CROWDED NUCLEI 1"/>
    <property type="match status" value="1"/>
</dbReference>
<evidence type="ECO:0000256" key="4">
    <source>
        <dbReference type="ARBA" id="ARBA00024208"/>
    </source>
</evidence>
<name>A0AAV3RXK3_LITER</name>
<dbReference type="Proteomes" id="UP001454036">
    <property type="component" value="Unassembled WGS sequence"/>
</dbReference>
<keyword evidence="2" id="KW-0539">Nucleus</keyword>
<dbReference type="GO" id="GO:0006997">
    <property type="term" value="P:nucleus organization"/>
    <property type="evidence" value="ECO:0007669"/>
    <property type="project" value="InterPro"/>
</dbReference>
<dbReference type="InterPro" id="IPR040418">
    <property type="entry name" value="CRWN"/>
</dbReference>
<dbReference type="EMBL" id="BAABME010012420">
    <property type="protein sequence ID" value="GAA0185097.1"/>
    <property type="molecule type" value="Genomic_DNA"/>
</dbReference>
<comment type="similarity">
    <text evidence="4">Belongs to the CRWN family.</text>
</comment>
<comment type="caution">
    <text evidence="6">The sequence shown here is derived from an EMBL/GenBank/DDBJ whole genome shotgun (WGS) entry which is preliminary data.</text>
</comment>
<protein>
    <submittedName>
        <fullName evidence="6">Uncharacterized protein</fullName>
    </submittedName>
</protein>
<accession>A0AAV3RXK3</accession>